<evidence type="ECO:0000256" key="2">
    <source>
        <dbReference type="SAM" id="Phobius"/>
    </source>
</evidence>
<protein>
    <submittedName>
        <fullName evidence="3">Uncharacterized protein</fullName>
    </submittedName>
</protein>
<keyword evidence="2" id="KW-1133">Transmembrane helix</keyword>
<accession>A0A9P4LPV1</accession>
<keyword evidence="2" id="KW-0472">Membrane</keyword>
<organism evidence="3 4">
    <name type="scientific">Setomelanomma holmii</name>
    <dbReference type="NCBI Taxonomy" id="210430"/>
    <lineage>
        <taxon>Eukaryota</taxon>
        <taxon>Fungi</taxon>
        <taxon>Dikarya</taxon>
        <taxon>Ascomycota</taxon>
        <taxon>Pezizomycotina</taxon>
        <taxon>Dothideomycetes</taxon>
        <taxon>Pleosporomycetidae</taxon>
        <taxon>Pleosporales</taxon>
        <taxon>Pleosporineae</taxon>
        <taxon>Phaeosphaeriaceae</taxon>
        <taxon>Setomelanomma</taxon>
    </lineage>
</organism>
<evidence type="ECO:0000256" key="1">
    <source>
        <dbReference type="SAM" id="MobiDB-lite"/>
    </source>
</evidence>
<dbReference type="EMBL" id="ML978175">
    <property type="protein sequence ID" value="KAF2032087.1"/>
    <property type="molecule type" value="Genomic_DNA"/>
</dbReference>
<gene>
    <name evidence="3" type="ORF">EK21DRAFT_87467</name>
</gene>
<feature type="region of interest" description="Disordered" evidence="1">
    <location>
        <begin position="186"/>
        <end position="216"/>
    </location>
</feature>
<feature type="transmembrane region" description="Helical" evidence="2">
    <location>
        <begin position="34"/>
        <end position="58"/>
    </location>
</feature>
<reference evidence="3" key="1">
    <citation type="journal article" date="2020" name="Stud. Mycol.">
        <title>101 Dothideomycetes genomes: a test case for predicting lifestyles and emergence of pathogens.</title>
        <authorList>
            <person name="Haridas S."/>
            <person name="Albert R."/>
            <person name="Binder M."/>
            <person name="Bloem J."/>
            <person name="Labutti K."/>
            <person name="Salamov A."/>
            <person name="Andreopoulos B."/>
            <person name="Baker S."/>
            <person name="Barry K."/>
            <person name="Bills G."/>
            <person name="Bluhm B."/>
            <person name="Cannon C."/>
            <person name="Castanera R."/>
            <person name="Culley D."/>
            <person name="Daum C."/>
            <person name="Ezra D."/>
            <person name="Gonzalez J."/>
            <person name="Henrissat B."/>
            <person name="Kuo A."/>
            <person name="Liang C."/>
            <person name="Lipzen A."/>
            <person name="Lutzoni F."/>
            <person name="Magnuson J."/>
            <person name="Mondo S."/>
            <person name="Nolan M."/>
            <person name="Ohm R."/>
            <person name="Pangilinan J."/>
            <person name="Park H.-J."/>
            <person name="Ramirez L."/>
            <person name="Alfaro M."/>
            <person name="Sun H."/>
            <person name="Tritt A."/>
            <person name="Yoshinaga Y."/>
            <person name="Zwiers L.-H."/>
            <person name="Turgeon B."/>
            <person name="Goodwin S."/>
            <person name="Spatafora J."/>
            <person name="Crous P."/>
            <person name="Grigoriev I."/>
        </authorList>
    </citation>
    <scope>NUCLEOTIDE SEQUENCE</scope>
    <source>
        <strain evidence="3">CBS 110217</strain>
    </source>
</reference>
<keyword evidence="2" id="KW-0812">Transmembrane</keyword>
<dbReference type="Proteomes" id="UP000799777">
    <property type="component" value="Unassembled WGS sequence"/>
</dbReference>
<dbReference type="AlphaFoldDB" id="A0A9P4LPV1"/>
<name>A0A9P4LPV1_9PLEO</name>
<evidence type="ECO:0000313" key="4">
    <source>
        <dbReference type="Proteomes" id="UP000799777"/>
    </source>
</evidence>
<sequence length="216" mass="24025">MSDILFLFLGVVVVRVYKDACVAPSRREYGDSSLSVASNILSIITFVCVAGLGTLYAITRQWSSKGDVARLRPAVSVLRPRLETVKEPIGVVAFFTAMRNSALPNSAVEGCINMTDHRLSEIEEEMAKLPDHADGSGDRWLFVWRNVASIRKVRIWDKDVRSLKDMISQVEQVRAYAVRQIEAGQARSTRDNYDVTNGEDPASNSAQQGMKEKDQS</sequence>
<comment type="caution">
    <text evidence="3">The sequence shown here is derived from an EMBL/GenBank/DDBJ whole genome shotgun (WGS) entry which is preliminary data.</text>
</comment>
<proteinExistence type="predicted"/>
<evidence type="ECO:0000313" key="3">
    <source>
        <dbReference type="EMBL" id="KAF2032087.1"/>
    </source>
</evidence>
<keyword evidence="4" id="KW-1185">Reference proteome</keyword>